<dbReference type="RefSeq" id="WP_063500130.1">
    <property type="nucleotide sequence ID" value="NZ_CP014579.1"/>
</dbReference>
<dbReference type="CDD" id="cd05374">
    <property type="entry name" value="17beta-HSD-like_SDR_c"/>
    <property type="match status" value="1"/>
</dbReference>
<dbReference type="InterPro" id="IPR020904">
    <property type="entry name" value="Sc_DH/Rdtase_CS"/>
</dbReference>
<gene>
    <name evidence="4" type="ORF">AYM40_32785</name>
</gene>
<reference evidence="4 5" key="1">
    <citation type="journal article" date="2016" name="Gene">
        <title>PacBio SMRT assembly of a complex multi-replicon genome reveals chlorocatechol degradative operon in a region of genome plasticity.</title>
        <authorList>
            <person name="Ricker N."/>
            <person name="Shen S.Y."/>
            <person name="Goordial J."/>
            <person name="Jin S."/>
            <person name="Fulthorpe R.R."/>
        </authorList>
    </citation>
    <scope>NUCLEOTIDE SEQUENCE [LARGE SCALE GENOMIC DNA]</scope>
    <source>
        <strain evidence="4 5">OLGA172</strain>
    </source>
</reference>
<dbReference type="PANTHER" id="PTHR43976:SF16">
    <property type="entry name" value="SHORT-CHAIN DEHYDROGENASE_REDUCTASE FAMILY PROTEIN"/>
    <property type="match status" value="1"/>
</dbReference>
<organism evidence="4 5">
    <name type="scientific">Paraburkholderia phytofirmans OLGA172</name>
    <dbReference type="NCBI Taxonomy" id="1417228"/>
    <lineage>
        <taxon>Bacteria</taxon>
        <taxon>Pseudomonadati</taxon>
        <taxon>Pseudomonadota</taxon>
        <taxon>Betaproteobacteria</taxon>
        <taxon>Burkholderiales</taxon>
        <taxon>Burkholderiaceae</taxon>
        <taxon>Paraburkholderia</taxon>
    </lineage>
</organism>
<accession>A0A160FUZ1</accession>
<dbReference type="Pfam" id="PF00106">
    <property type="entry name" value="adh_short"/>
    <property type="match status" value="1"/>
</dbReference>
<dbReference type="KEGG" id="buz:AYM40_32785"/>
<dbReference type="PANTHER" id="PTHR43976">
    <property type="entry name" value="SHORT CHAIN DEHYDROGENASE"/>
    <property type="match status" value="1"/>
</dbReference>
<dbReference type="InterPro" id="IPR036291">
    <property type="entry name" value="NAD(P)-bd_dom_sf"/>
</dbReference>
<comment type="similarity">
    <text evidence="1 3">Belongs to the short-chain dehydrogenases/reductases (SDR) family.</text>
</comment>
<keyword evidence="2" id="KW-0560">Oxidoreductase</keyword>
<dbReference type="InterPro" id="IPR002347">
    <property type="entry name" value="SDR_fam"/>
</dbReference>
<keyword evidence="5" id="KW-1185">Reference proteome</keyword>
<dbReference type="GO" id="GO:0016491">
    <property type="term" value="F:oxidoreductase activity"/>
    <property type="evidence" value="ECO:0007669"/>
    <property type="project" value="UniProtKB-KW"/>
</dbReference>
<evidence type="ECO:0000256" key="1">
    <source>
        <dbReference type="ARBA" id="ARBA00006484"/>
    </source>
</evidence>
<dbReference type="SUPFAM" id="SSF51735">
    <property type="entry name" value="NAD(P)-binding Rossmann-fold domains"/>
    <property type="match status" value="1"/>
</dbReference>
<evidence type="ECO:0000313" key="5">
    <source>
        <dbReference type="Proteomes" id="UP000076852"/>
    </source>
</evidence>
<evidence type="ECO:0000256" key="2">
    <source>
        <dbReference type="ARBA" id="ARBA00023002"/>
    </source>
</evidence>
<dbReference type="PRINTS" id="PR00081">
    <property type="entry name" value="GDHRDH"/>
</dbReference>
<dbReference type="OrthoDB" id="9789083at2"/>
<proteinExistence type="inferred from homology"/>
<dbReference type="Gene3D" id="3.40.50.720">
    <property type="entry name" value="NAD(P)-binding Rossmann-like Domain"/>
    <property type="match status" value="1"/>
</dbReference>
<sequence length="279" mass="29418">MSKVWFITGAGSGIGAGTARAALKAGDRVVATGRNLDKMGNALRDLAGENLEILRLDVSDEAQATTVVEEAQKKFGRIDVVVNSAGYSLLGNYEELGTQDIQHLLATNFWGVSNVMRAALPIMRRQRSGNIINVSSVAGVVGLMHCGAYSASKFAVEGLSLAVAEEVGKFGIKITVVEPGFFRTDLLDAANAKWPDKRIDDYAAAEVSAEEMWSPYAGQQPGDPDKLGQVLVELAGLDIPPRVFVAGSDALAVVGPAVEARLKAVHALESLSTSTDGSF</sequence>
<protein>
    <submittedName>
        <fullName evidence="4">Short-chain dehydrogenase</fullName>
    </submittedName>
</protein>
<dbReference type="AlphaFoldDB" id="A0A160FUZ1"/>
<evidence type="ECO:0000256" key="3">
    <source>
        <dbReference type="RuleBase" id="RU000363"/>
    </source>
</evidence>
<name>A0A160FUZ1_9BURK</name>
<dbReference type="PRINTS" id="PR00080">
    <property type="entry name" value="SDRFAMILY"/>
</dbReference>
<dbReference type="STRING" id="1804984.AYM40_32785"/>
<dbReference type="PROSITE" id="PS00061">
    <property type="entry name" value="ADH_SHORT"/>
    <property type="match status" value="1"/>
</dbReference>
<dbReference type="EMBL" id="CP014579">
    <property type="protein sequence ID" value="ANB76922.1"/>
    <property type="molecule type" value="Genomic_DNA"/>
</dbReference>
<dbReference type="Proteomes" id="UP000076852">
    <property type="component" value="Chromosome 2"/>
</dbReference>
<dbReference type="InterPro" id="IPR051911">
    <property type="entry name" value="SDR_oxidoreductase"/>
</dbReference>
<evidence type="ECO:0000313" key="4">
    <source>
        <dbReference type="EMBL" id="ANB76922.1"/>
    </source>
</evidence>